<name>A0A6A4IL08_9AGAR</name>
<feature type="region of interest" description="Disordered" evidence="1">
    <location>
        <begin position="1"/>
        <end position="128"/>
    </location>
</feature>
<reference evidence="2" key="1">
    <citation type="journal article" date="2019" name="Environ. Microbiol.">
        <title>Fungal ecological strategies reflected in gene transcription - a case study of two litter decomposers.</title>
        <authorList>
            <person name="Barbi F."/>
            <person name="Kohler A."/>
            <person name="Barry K."/>
            <person name="Baskaran P."/>
            <person name="Daum C."/>
            <person name="Fauchery L."/>
            <person name="Ihrmark K."/>
            <person name="Kuo A."/>
            <person name="LaButti K."/>
            <person name="Lipzen A."/>
            <person name="Morin E."/>
            <person name="Grigoriev I.V."/>
            <person name="Henrissat B."/>
            <person name="Lindahl B."/>
            <person name="Martin F."/>
        </authorList>
    </citation>
    <scope>NUCLEOTIDE SEQUENCE</scope>
    <source>
        <strain evidence="2">JB14</strain>
    </source>
</reference>
<feature type="compositionally biased region" description="Polar residues" evidence="1">
    <location>
        <begin position="31"/>
        <end position="43"/>
    </location>
</feature>
<keyword evidence="3" id="KW-1185">Reference proteome</keyword>
<dbReference type="AlphaFoldDB" id="A0A6A4IL08"/>
<proteinExistence type="predicted"/>
<evidence type="ECO:0000256" key="1">
    <source>
        <dbReference type="SAM" id="MobiDB-lite"/>
    </source>
</evidence>
<dbReference type="Proteomes" id="UP000799118">
    <property type="component" value="Unassembled WGS sequence"/>
</dbReference>
<feature type="compositionally biased region" description="Polar residues" evidence="1">
    <location>
        <begin position="53"/>
        <end position="64"/>
    </location>
</feature>
<protein>
    <submittedName>
        <fullName evidence="2">Uncharacterized protein</fullName>
    </submittedName>
</protein>
<gene>
    <name evidence="2" type="ORF">BT96DRAFT_931043</name>
</gene>
<sequence>MIAFEEDEAQQATAKKHRVSKEDRVAAETAAESNKFTSCSVTTGHDKRAGSQDPAQAQAVSSQRPVLVPRQRVLPGSAPQRSPQRALHTPQGHHSPQLSPQKRIVSNGDGGENRNVPAHPEGSYHVNERRDNSCFTDLDDCNAVDASGGGGNPPPDDEDHGGHNKPPRRNNPQQVRISGTHGPCLNDYDAATKAVLHLAIEQLHVRLANENAWPDTMEKSTWARLCWDEAESTLGADMNPNIDILKIMSYSLSYMPAITLLCFSPRFLIEI</sequence>
<evidence type="ECO:0000313" key="3">
    <source>
        <dbReference type="Proteomes" id="UP000799118"/>
    </source>
</evidence>
<accession>A0A6A4IL08</accession>
<dbReference type="EMBL" id="ML769385">
    <property type="protein sequence ID" value="KAE9410243.1"/>
    <property type="molecule type" value="Genomic_DNA"/>
</dbReference>
<organism evidence="2 3">
    <name type="scientific">Gymnopus androsaceus JB14</name>
    <dbReference type="NCBI Taxonomy" id="1447944"/>
    <lineage>
        <taxon>Eukaryota</taxon>
        <taxon>Fungi</taxon>
        <taxon>Dikarya</taxon>
        <taxon>Basidiomycota</taxon>
        <taxon>Agaricomycotina</taxon>
        <taxon>Agaricomycetes</taxon>
        <taxon>Agaricomycetidae</taxon>
        <taxon>Agaricales</taxon>
        <taxon>Marasmiineae</taxon>
        <taxon>Omphalotaceae</taxon>
        <taxon>Gymnopus</taxon>
    </lineage>
</organism>
<evidence type="ECO:0000313" key="2">
    <source>
        <dbReference type="EMBL" id="KAE9410243.1"/>
    </source>
</evidence>
<feature type="region of interest" description="Disordered" evidence="1">
    <location>
        <begin position="144"/>
        <end position="182"/>
    </location>
</feature>